<evidence type="ECO:0000313" key="1">
    <source>
        <dbReference type="EMBL" id="KAK6127380.1"/>
    </source>
</evidence>
<keyword evidence="2" id="KW-1185">Reference proteome</keyword>
<accession>A0ABR0UZJ1</accession>
<proteinExistence type="predicted"/>
<dbReference type="EMBL" id="JABTTQ020001887">
    <property type="protein sequence ID" value="KAK6127380.1"/>
    <property type="molecule type" value="Genomic_DNA"/>
</dbReference>
<comment type="caution">
    <text evidence="1">The sequence shown here is derived from an EMBL/GenBank/DDBJ whole genome shotgun (WGS) entry which is preliminary data.</text>
</comment>
<dbReference type="PANTHER" id="PTHR45693">
    <property type="entry name" value="TRANSCRIPTION FACTOR TGA9"/>
    <property type="match status" value="1"/>
</dbReference>
<dbReference type="PANTHER" id="PTHR45693:SF13">
    <property type="entry name" value="TRANSCRIPTION FACTOR TGA10"/>
    <property type="match status" value="1"/>
</dbReference>
<dbReference type="Proteomes" id="UP001318860">
    <property type="component" value="Unassembled WGS sequence"/>
</dbReference>
<sequence>MMNLKGLIAKSDVFHLFSGAWKTPTSAHVDGWFPPSELIKQSTHEAEEALSQGLEALNKSLSETIISDSLSISPNMNNYMAQMAVAINKLSTIEGFVRQAPNPSPSFTKLDDPKRRGVFQPSENISTAVLSAHHSLARPRHE</sequence>
<reference evidence="1 2" key="1">
    <citation type="journal article" date="2021" name="Comput. Struct. Biotechnol. J.">
        <title>De novo genome assembly of the potent medicinal plant Rehmannia glutinosa using nanopore technology.</title>
        <authorList>
            <person name="Ma L."/>
            <person name="Dong C."/>
            <person name="Song C."/>
            <person name="Wang X."/>
            <person name="Zheng X."/>
            <person name="Niu Y."/>
            <person name="Chen S."/>
            <person name="Feng W."/>
        </authorList>
    </citation>
    <scope>NUCLEOTIDE SEQUENCE [LARGE SCALE GENOMIC DNA]</scope>
    <source>
        <strain evidence="1">DH-2019</strain>
    </source>
</reference>
<organism evidence="1 2">
    <name type="scientific">Rehmannia glutinosa</name>
    <name type="common">Chinese foxglove</name>
    <dbReference type="NCBI Taxonomy" id="99300"/>
    <lineage>
        <taxon>Eukaryota</taxon>
        <taxon>Viridiplantae</taxon>
        <taxon>Streptophyta</taxon>
        <taxon>Embryophyta</taxon>
        <taxon>Tracheophyta</taxon>
        <taxon>Spermatophyta</taxon>
        <taxon>Magnoliopsida</taxon>
        <taxon>eudicotyledons</taxon>
        <taxon>Gunneridae</taxon>
        <taxon>Pentapetalae</taxon>
        <taxon>asterids</taxon>
        <taxon>lamiids</taxon>
        <taxon>Lamiales</taxon>
        <taxon>Orobanchaceae</taxon>
        <taxon>Rehmannieae</taxon>
        <taxon>Rehmannia</taxon>
    </lineage>
</organism>
<name>A0ABR0UZJ1_REHGL</name>
<gene>
    <name evidence="1" type="ORF">DH2020_038891</name>
</gene>
<evidence type="ECO:0000313" key="2">
    <source>
        <dbReference type="Proteomes" id="UP001318860"/>
    </source>
</evidence>
<protein>
    <submittedName>
        <fullName evidence="1">Uncharacterized protein</fullName>
    </submittedName>
</protein>